<feature type="compositionally biased region" description="Basic and acidic residues" evidence="1">
    <location>
        <begin position="11"/>
        <end position="24"/>
    </location>
</feature>
<dbReference type="AlphaFoldDB" id="A0A0G4IFR0"/>
<evidence type="ECO:0000313" key="2">
    <source>
        <dbReference type="EMBL" id="CEM56142.1"/>
    </source>
</evidence>
<feature type="region of interest" description="Disordered" evidence="1">
    <location>
        <begin position="1"/>
        <end position="24"/>
    </location>
</feature>
<proteinExistence type="predicted"/>
<dbReference type="Gene3D" id="3.80.10.10">
    <property type="entry name" value="Ribonuclease Inhibitor"/>
    <property type="match status" value="1"/>
</dbReference>
<protein>
    <submittedName>
        <fullName evidence="2">Uncharacterized protein</fullName>
    </submittedName>
</protein>
<dbReference type="EMBL" id="CDMZ01005947">
    <property type="protein sequence ID" value="CEM56142.1"/>
    <property type="molecule type" value="Genomic_DNA"/>
</dbReference>
<evidence type="ECO:0000256" key="1">
    <source>
        <dbReference type="SAM" id="MobiDB-lite"/>
    </source>
</evidence>
<dbReference type="SUPFAM" id="SSF52047">
    <property type="entry name" value="RNI-like"/>
    <property type="match status" value="1"/>
</dbReference>
<dbReference type="InterPro" id="IPR032675">
    <property type="entry name" value="LRR_dom_sf"/>
</dbReference>
<gene>
    <name evidence="2" type="ORF">Cvel_14114</name>
</gene>
<dbReference type="VEuPathDB" id="CryptoDB:Cvel_14114"/>
<reference evidence="2" key="1">
    <citation type="submission" date="2014-11" db="EMBL/GenBank/DDBJ databases">
        <authorList>
            <person name="Otto D Thomas"/>
            <person name="Naeem Raeece"/>
        </authorList>
    </citation>
    <scope>NUCLEOTIDE SEQUENCE</scope>
</reference>
<organism evidence="2">
    <name type="scientific">Chromera velia CCMP2878</name>
    <dbReference type="NCBI Taxonomy" id="1169474"/>
    <lineage>
        <taxon>Eukaryota</taxon>
        <taxon>Sar</taxon>
        <taxon>Alveolata</taxon>
        <taxon>Colpodellida</taxon>
        <taxon>Chromeraceae</taxon>
        <taxon>Chromera</taxon>
    </lineage>
</organism>
<sequence>MMAAEEAPLVSKRDGTYEKSHGKDLDAPLSAGDTLGLLLGHAKLSSLEISKLASDRRSYGLAWMILTLFKKVSLHGSACMARVGLVLEDRNSSSLFHPEKTALLLTSLPETTKKLSFPGENAQFLEFLPANALAFLHSLVVKDVLCAADSRGMLHLTFWMSWCDLKGLQQLQVNMGGRGPREAADASVQALASGLTKSVVPQLRVFELYGRACGEKGTRAVLTALKSEEEEEERPPVEELRMHVIGMAQQEADAICSGRVPFLKGLQVMDSAIKTFLDALMQREGVVGLTAPFFELSILLGNNYIVLDHSALTSRMTECLLANKLGCLRRFVYDLPYGGRFFASDPWSRVFDDAFRTARLPHICTLNVHCVNLVVAGLFVGLEGGNFPSLRSLSLRRVSVGSEDMEVLGRAAVAQRLRQLEELDLLEIRRRFGGGELSLVMFTQALGAGQMPHLKRLAVPLSSDCIVALAGVFVLNDLPALKTLEVYSWFREGGLKAFFEGLRPTTLPSLCRFGFRGLGFFRKLSDDDAGALAAALREGRLPALESLSLRGTPSGIDRLRESDWGGRAGVVSLVVDSDDLPGSEASEGSGSLPPSLIGSSLADDEALEEILGLDSEVESLPSLFSLE</sequence>
<name>A0A0G4IFR0_9ALVE</name>
<dbReference type="PhylomeDB" id="A0A0G4IFR0"/>
<accession>A0A0G4IFR0</accession>